<evidence type="ECO:0000256" key="5">
    <source>
        <dbReference type="ARBA" id="ARBA00022840"/>
    </source>
</evidence>
<dbReference type="InterPro" id="IPR004372">
    <property type="entry name" value="Ac/propionate_kinase"/>
</dbReference>
<reference evidence="8" key="1">
    <citation type="submission" date="2024-05" db="EMBL/GenBank/DDBJ databases">
        <authorList>
            <person name="Lee M.W."/>
            <person name="Lee J.K."/>
            <person name="Kim J.M."/>
            <person name="Choi D.G."/>
            <person name="Baek J.H."/>
            <person name="Bayburt H."/>
            <person name="Jung J.J."/>
            <person name="Han D.M."/>
            <person name="Jeon C.O."/>
        </authorList>
    </citation>
    <scope>NUCLEOTIDE SEQUENCE</scope>
    <source>
        <strain evidence="8">JCM 1131</strain>
    </source>
</reference>
<dbReference type="PRINTS" id="PR00471">
    <property type="entry name" value="ACETATEKNASE"/>
</dbReference>
<keyword evidence="6" id="KW-0460">Magnesium</keyword>
<dbReference type="PANTHER" id="PTHR21060">
    <property type="entry name" value="ACETATE KINASE"/>
    <property type="match status" value="1"/>
</dbReference>
<dbReference type="GO" id="GO:0005737">
    <property type="term" value="C:cytoplasm"/>
    <property type="evidence" value="ECO:0007669"/>
    <property type="project" value="UniProtKB-SubCell"/>
</dbReference>
<dbReference type="RefSeq" id="WP_348796809.1">
    <property type="nucleotide sequence ID" value="NZ_CP157383.1"/>
</dbReference>
<dbReference type="InterPro" id="IPR043129">
    <property type="entry name" value="ATPase_NBD"/>
</dbReference>
<dbReference type="PANTHER" id="PTHR21060:SF15">
    <property type="entry name" value="ACETATE KINASE-RELATED"/>
    <property type="match status" value="1"/>
</dbReference>
<feature type="binding site" evidence="6">
    <location>
        <begin position="209"/>
        <end position="213"/>
    </location>
    <ligand>
        <name>ATP</name>
        <dbReference type="ChEBI" id="CHEBI:30616"/>
    </ligand>
</feature>
<keyword evidence="2 6" id="KW-0808">Transferase</keyword>
<feature type="site" description="Transition state stabilizer" evidence="6">
    <location>
        <position position="181"/>
    </location>
</feature>
<feature type="site" description="Transition state stabilizer" evidence="6">
    <location>
        <position position="242"/>
    </location>
</feature>
<feature type="binding site" evidence="6">
    <location>
        <position position="10"/>
    </location>
    <ligand>
        <name>Mg(2+)</name>
        <dbReference type="ChEBI" id="CHEBI:18420"/>
    </ligand>
</feature>
<feature type="binding site" evidence="6">
    <location>
        <begin position="284"/>
        <end position="286"/>
    </location>
    <ligand>
        <name>ATP</name>
        <dbReference type="ChEBI" id="CHEBI:30616"/>
    </ligand>
</feature>
<keyword evidence="6" id="KW-0479">Metal-binding</keyword>
<dbReference type="SUPFAM" id="SSF53067">
    <property type="entry name" value="Actin-like ATPase domain"/>
    <property type="match status" value="2"/>
</dbReference>
<dbReference type="EMBL" id="CP157383">
    <property type="protein sequence ID" value="XBM46383.1"/>
    <property type="molecule type" value="Genomic_DNA"/>
</dbReference>
<keyword evidence="4 6" id="KW-0418">Kinase</keyword>
<dbReference type="GO" id="GO:0006085">
    <property type="term" value="P:acetyl-CoA biosynthetic process"/>
    <property type="evidence" value="ECO:0007669"/>
    <property type="project" value="UniProtKB-UniRule"/>
</dbReference>
<feature type="active site" description="Proton donor/acceptor" evidence="6">
    <location>
        <position position="149"/>
    </location>
</feature>
<evidence type="ECO:0000256" key="3">
    <source>
        <dbReference type="ARBA" id="ARBA00022741"/>
    </source>
</evidence>
<comment type="cofactor">
    <cofactor evidence="6">
        <name>Mg(2+)</name>
        <dbReference type="ChEBI" id="CHEBI:18420"/>
    </cofactor>
    <cofactor evidence="6">
        <name>Mn(2+)</name>
        <dbReference type="ChEBI" id="CHEBI:29035"/>
    </cofactor>
    <text evidence="6">Mg(2+). Can also accept Mn(2+).</text>
</comment>
<keyword evidence="6" id="KW-0963">Cytoplasm</keyword>
<protein>
    <recommendedName>
        <fullName evidence="6">Acetate kinase</fullName>
        <ecNumber evidence="6">2.7.2.1</ecNumber>
    </recommendedName>
    <alternativeName>
        <fullName evidence="6">Acetokinase</fullName>
    </alternativeName>
</protein>
<dbReference type="AlphaFoldDB" id="A0AAU7G8K1"/>
<dbReference type="GO" id="GO:0005524">
    <property type="term" value="F:ATP binding"/>
    <property type="evidence" value="ECO:0007669"/>
    <property type="project" value="UniProtKB-KW"/>
</dbReference>
<comment type="function">
    <text evidence="6">Catalyzes the formation of acetyl phosphate from acetate and ATP. Can also catalyze the reverse reaction.</text>
</comment>
<evidence type="ECO:0000256" key="7">
    <source>
        <dbReference type="RuleBase" id="RU003835"/>
    </source>
</evidence>
<comment type="pathway">
    <text evidence="6">Metabolic intermediate biosynthesis; acetyl-CoA biosynthesis; acetyl-CoA from acetate: step 1/2.</text>
</comment>
<dbReference type="Pfam" id="PF00871">
    <property type="entry name" value="Acetate_kinase"/>
    <property type="match status" value="1"/>
</dbReference>
<feature type="binding site" evidence="6">
    <location>
        <position position="17"/>
    </location>
    <ligand>
        <name>ATP</name>
        <dbReference type="ChEBI" id="CHEBI:30616"/>
    </ligand>
</feature>
<dbReference type="CDD" id="cd24010">
    <property type="entry name" value="ASKHA_NBD_AcK_PK"/>
    <property type="match status" value="1"/>
</dbReference>
<comment type="similarity">
    <text evidence="1 6 7">Belongs to the acetokinase family.</text>
</comment>
<dbReference type="Gene3D" id="3.30.420.40">
    <property type="match status" value="2"/>
</dbReference>
<gene>
    <name evidence="6" type="primary">ackA</name>
    <name evidence="8" type="ORF">ABG084_00470</name>
</gene>
<feature type="binding site" evidence="6">
    <location>
        <position position="92"/>
    </location>
    <ligand>
        <name>substrate</name>
    </ligand>
</feature>
<dbReference type="GO" id="GO:0000287">
    <property type="term" value="F:magnesium ion binding"/>
    <property type="evidence" value="ECO:0007669"/>
    <property type="project" value="UniProtKB-UniRule"/>
</dbReference>
<dbReference type="GO" id="GO:0008776">
    <property type="term" value="F:acetate kinase activity"/>
    <property type="evidence" value="ECO:0007669"/>
    <property type="project" value="UniProtKB-UniRule"/>
</dbReference>
<feature type="binding site" evidence="6">
    <location>
        <position position="381"/>
    </location>
    <ligand>
        <name>Mg(2+)</name>
        <dbReference type="ChEBI" id="CHEBI:18420"/>
    </ligand>
</feature>
<evidence type="ECO:0000256" key="6">
    <source>
        <dbReference type="HAMAP-Rule" id="MF_00020"/>
    </source>
</evidence>
<sequence>MAYEKVLAINSGSLSFKYKLFSFPDEKVIASGMADRVGMENAVFKIKLSNGREYIKNMPIHDQEEAVKLLIEDLKKFHVVEDLREITGIGHRIVNGGEIFKESVRVGDKELQEIFDLGELAPLHNIPEANGIKAFMNIVPNVPQVAVFDTSYHQTLDPIHYLYSIPYEYYEDYGIRKYGAHGISISYVAPRAAKMLKKNPNLVNLIVCHLGSGASVTAVKRGKSYDTSMGISPLTGVTMGTRSGDFDPSALQRLMHKTGMNIDEAIDVLNYKSGLLGISGVSSDMRDLIESKDKRAKLARKIFINRVVRYVGAYAAELGRIDAVVFTAGVGEHDPGIRAGIMSSLRYLGLEPDFKANRTDGEKFISKPKSRVKAIIVPTNEELMIAREVVRVVQ</sequence>
<evidence type="ECO:0000256" key="2">
    <source>
        <dbReference type="ARBA" id="ARBA00022679"/>
    </source>
</evidence>
<comment type="subcellular location">
    <subcellularLocation>
        <location evidence="6">Cytoplasm</location>
    </subcellularLocation>
</comment>
<dbReference type="PIRSF" id="PIRSF000722">
    <property type="entry name" value="Acetate_prop_kin"/>
    <property type="match status" value="1"/>
</dbReference>
<organism evidence="8">
    <name type="scientific">Lactobacillus sp. JCM 1131</name>
    <dbReference type="NCBI Taxonomy" id="3153753"/>
    <lineage>
        <taxon>Bacteria</taxon>
        <taxon>Bacillati</taxon>
        <taxon>Bacillota</taxon>
        <taxon>Bacilli</taxon>
        <taxon>Lactobacillales</taxon>
        <taxon>Lactobacillaceae</taxon>
        <taxon>Lactobacillus</taxon>
    </lineage>
</organism>
<comment type="subunit">
    <text evidence="6">Homodimer.</text>
</comment>
<dbReference type="EC" id="2.7.2.1" evidence="6"/>
<evidence type="ECO:0000256" key="4">
    <source>
        <dbReference type="ARBA" id="ARBA00022777"/>
    </source>
</evidence>
<evidence type="ECO:0000313" key="8">
    <source>
        <dbReference type="EMBL" id="XBM46383.1"/>
    </source>
</evidence>
<evidence type="ECO:0000256" key="1">
    <source>
        <dbReference type="ARBA" id="ARBA00008748"/>
    </source>
</evidence>
<dbReference type="PROSITE" id="PS01076">
    <property type="entry name" value="ACETATE_KINASE_2"/>
    <property type="match status" value="1"/>
</dbReference>
<name>A0AAU7G8K1_9LACO</name>
<dbReference type="HAMAP" id="MF_00020">
    <property type="entry name" value="Acetate_kinase"/>
    <property type="match status" value="1"/>
</dbReference>
<accession>A0AAU7G8K1</accession>
<proteinExistence type="inferred from homology"/>
<dbReference type="GO" id="GO:0006083">
    <property type="term" value="P:acetate metabolic process"/>
    <property type="evidence" value="ECO:0007669"/>
    <property type="project" value="TreeGrafter"/>
</dbReference>
<keyword evidence="3 6" id="KW-0547">Nucleotide-binding</keyword>
<dbReference type="NCBIfam" id="TIGR00016">
    <property type="entry name" value="ackA"/>
    <property type="match status" value="1"/>
</dbReference>
<keyword evidence="5 6" id="KW-0067">ATP-binding</keyword>
<comment type="catalytic activity">
    <reaction evidence="6">
        <text>acetate + ATP = acetyl phosphate + ADP</text>
        <dbReference type="Rhea" id="RHEA:11352"/>
        <dbReference type="ChEBI" id="CHEBI:22191"/>
        <dbReference type="ChEBI" id="CHEBI:30089"/>
        <dbReference type="ChEBI" id="CHEBI:30616"/>
        <dbReference type="ChEBI" id="CHEBI:456216"/>
        <dbReference type="EC" id="2.7.2.1"/>
    </reaction>
</comment>
<dbReference type="InterPro" id="IPR023865">
    <property type="entry name" value="Aliphatic_acid_kinase_CS"/>
</dbReference>
<feature type="binding site" evidence="6">
    <location>
        <begin position="329"/>
        <end position="333"/>
    </location>
    <ligand>
        <name>ATP</name>
        <dbReference type="ChEBI" id="CHEBI:30616"/>
    </ligand>
</feature>
<dbReference type="InterPro" id="IPR000890">
    <property type="entry name" value="Aliphatic_acid_kin_short-chain"/>
</dbReference>